<feature type="domain" description="SRCR" evidence="2">
    <location>
        <begin position="1"/>
        <end position="73"/>
    </location>
</feature>
<dbReference type="AlphaFoldDB" id="A0A3M7S779"/>
<dbReference type="GO" id="GO:0016020">
    <property type="term" value="C:membrane"/>
    <property type="evidence" value="ECO:0007669"/>
    <property type="project" value="InterPro"/>
</dbReference>
<dbReference type="OrthoDB" id="9979689at2759"/>
<evidence type="ECO:0000256" key="1">
    <source>
        <dbReference type="PROSITE-ProRule" id="PRU00196"/>
    </source>
</evidence>
<dbReference type="EMBL" id="REGN01001942">
    <property type="protein sequence ID" value="RNA31430.1"/>
    <property type="molecule type" value="Genomic_DNA"/>
</dbReference>
<name>A0A3M7S779_BRAPC</name>
<comment type="caution">
    <text evidence="3">The sequence shown here is derived from an EMBL/GenBank/DDBJ whole genome shotgun (WGS) entry which is preliminary data.</text>
</comment>
<evidence type="ECO:0000313" key="3">
    <source>
        <dbReference type="EMBL" id="RNA31430.1"/>
    </source>
</evidence>
<dbReference type="InterPro" id="IPR001190">
    <property type="entry name" value="SRCR"/>
</dbReference>
<proteinExistence type="predicted"/>
<evidence type="ECO:0000259" key="2">
    <source>
        <dbReference type="PROSITE" id="PS50287"/>
    </source>
</evidence>
<protein>
    <recommendedName>
        <fullName evidence="2">SRCR domain-containing protein</fullName>
    </recommendedName>
</protein>
<reference evidence="3 4" key="1">
    <citation type="journal article" date="2018" name="Sci. Rep.">
        <title>Genomic signatures of local adaptation to the degree of environmental predictability in rotifers.</title>
        <authorList>
            <person name="Franch-Gras L."/>
            <person name="Hahn C."/>
            <person name="Garcia-Roger E.M."/>
            <person name="Carmona M.J."/>
            <person name="Serra M."/>
            <person name="Gomez A."/>
        </authorList>
    </citation>
    <scope>NUCLEOTIDE SEQUENCE [LARGE SCALE GENOMIC DNA]</scope>
    <source>
        <strain evidence="3">HYR1</strain>
    </source>
</reference>
<evidence type="ECO:0000313" key="4">
    <source>
        <dbReference type="Proteomes" id="UP000276133"/>
    </source>
</evidence>
<accession>A0A3M7S779</accession>
<organism evidence="3 4">
    <name type="scientific">Brachionus plicatilis</name>
    <name type="common">Marine rotifer</name>
    <name type="synonym">Brachionus muelleri</name>
    <dbReference type="NCBI Taxonomy" id="10195"/>
    <lineage>
        <taxon>Eukaryota</taxon>
        <taxon>Metazoa</taxon>
        <taxon>Spiralia</taxon>
        <taxon>Gnathifera</taxon>
        <taxon>Rotifera</taxon>
        <taxon>Eurotatoria</taxon>
        <taxon>Monogononta</taxon>
        <taxon>Pseudotrocha</taxon>
        <taxon>Ploima</taxon>
        <taxon>Brachionidae</taxon>
        <taxon>Brachionus</taxon>
    </lineage>
</organism>
<dbReference type="Proteomes" id="UP000276133">
    <property type="component" value="Unassembled WGS sequence"/>
</dbReference>
<feature type="non-terminal residue" evidence="3">
    <location>
        <position position="183"/>
    </location>
</feature>
<keyword evidence="4" id="KW-1185">Reference proteome</keyword>
<sequence>MCDNDWQCSSLKGLTCQNDDCNTSKNLTCTDFTNRCNCPSNETFKICDCSNSVDKYWNGSSCVDGKSYSLFCYSSFECKVKQEKLTCRDNICQCEENEKFELNECIEKCPVGQVGSFCNIDSDCSGQLLLPDGSIISTTRCTDNKCECNAPKYTVIGYDPEYRCHIANGESYVCIYDLEWEFI</sequence>
<gene>
    <name evidence="3" type="ORF">BpHYR1_038765</name>
</gene>
<dbReference type="PROSITE" id="PS50287">
    <property type="entry name" value="SRCR_2"/>
    <property type="match status" value="1"/>
</dbReference>
<comment type="caution">
    <text evidence="1">Lacks conserved residue(s) required for the propagation of feature annotation.</text>
</comment>